<evidence type="ECO:0000313" key="2">
    <source>
        <dbReference type="EMBL" id="KAE8419620.1"/>
    </source>
</evidence>
<keyword evidence="3" id="KW-1185">Reference proteome</keyword>
<feature type="signal peptide" evidence="1">
    <location>
        <begin position="1"/>
        <end position="25"/>
    </location>
</feature>
<sequence length="70" mass="7551">MSVCYLLQILISGALPLLLLRVSLAVGNSTWSSGDPEYVTVLSWPVLLSTTWPTCLQTSAQCNSTDHGKI</sequence>
<proteinExistence type="predicted"/>
<reference evidence="2 3" key="1">
    <citation type="submission" date="2019-04" db="EMBL/GenBank/DDBJ databases">
        <authorList>
            <consortium name="DOE Joint Genome Institute"/>
            <person name="Mondo S."/>
            <person name="Kjaerbolling I."/>
            <person name="Vesth T."/>
            <person name="Frisvad J.C."/>
            <person name="Nybo J.L."/>
            <person name="Theobald S."/>
            <person name="Kildgaard S."/>
            <person name="Isbrandt T."/>
            <person name="Kuo A."/>
            <person name="Sato A."/>
            <person name="Lyhne E.K."/>
            <person name="Kogle M.E."/>
            <person name="Wiebenga A."/>
            <person name="Kun R.S."/>
            <person name="Lubbers R.J."/>
            <person name="Makela M.R."/>
            <person name="Barry K."/>
            <person name="Chovatia M."/>
            <person name="Clum A."/>
            <person name="Daum C."/>
            <person name="Haridas S."/>
            <person name="He G."/>
            <person name="LaButti K."/>
            <person name="Lipzen A."/>
            <person name="Riley R."/>
            <person name="Salamov A."/>
            <person name="Simmons B.A."/>
            <person name="Magnuson J.K."/>
            <person name="Henrissat B."/>
            <person name="Mortensen U.H."/>
            <person name="Larsen T.O."/>
            <person name="Devries R.P."/>
            <person name="Grigoriev I.V."/>
            <person name="Machida M."/>
            <person name="Baker S.E."/>
            <person name="Andersen M.R."/>
            <person name="Cantor M.N."/>
            <person name="Hua S.X."/>
        </authorList>
    </citation>
    <scope>NUCLEOTIDE SEQUENCE [LARGE SCALE GENOMIC DNA]</scope>
    <source>
        <strain evidence="2 3">CBS 117616</strain>
    </source>
</reference>
<dbReference type="EMBL" id="ML735715">
    <property type="protein sequence ID" value="KAE8419620.1"/>
    <property type="molecule type" value="Genomic_DNA"/>
</dbReference>
<feature type="chain" id="PRO_5047480267" evidence="1">
    <location>
        <begin position="26"/>
        <end position="70"/>
    </location>
</feature>
<organism evidence="2 3">
    <name type="scientific">Aspergillus pseudocaelatus</name>
    <dbReference type="NCBI Taxonomy" id="1825620"/>
    <lineage>
        <taxon>Eukaryota</taxon>
        <taxon>Fungi</taxon>
        <taxon>Dikarya</taxon>
        <taxon>Ascomycota</taxon>
        <taxon>Pezizomycotina</taxon>
        <taxon>Eurotiomycetes</taxon>
        <taxon>Eurotiomycetidae</taxon>
        <taxon>Eurotiales</taxon>
        <taxon>Aspergillaceae</taxon>
        <taxon>Aspergillus</taxon>
        <taxon>Aspergillus subgen. Circumdati</taxon>
    </lineage>
</organism>
<evidence type="ECO:0000256" key="1">
    <source>
        <dbReference type="SAM" id="SignalP"/>
    </source>
</evidence>
<dbReference type="Proteomes" id="UP000325395">
    <property type="component" value="Unassembled WGS sequence"/>
</dbReference>
<keyword evidence="1" id="KW-0732">Signal</keyword>
<protein>
    <submittedName>
        <fullName evidence="2">Uncharacterized protein</fullName>
    </submittedName>
</protein>
<gene>
    <name evidence="2" type="ORF">BDV36DRAFT_130107</name>
</gene>
<accession>A0ABQ6WR68</accession>
<name>A0ABQ6WR68_9EURO</name>
<evidence type="ECO:0000313" key="3">
    <source>
        <dbReference type="Proteomes" id="UP000325395"/>
    </source>
</evidence>